<name>A0A1I5Q577_9SPHN</name>
<dbReference type="InterPro" id="IPR013610">
    <property type="entry name" value="ArdC_N"/>
</dbReference>
<dbReference type="EMBL" id="FOXP01000001">
    <property type="protein sequence ID" value="SFP41395.1"/>
    <property type="molecule type" value="Genomic_DNA"/>
</dbReference>
<evidence type="ECO:0000259" key="1">
    <source>
        <dbReference type="Pfam" id="PF08401"/>
    </source>
</evidence>
<protein>
    <submittedName>
        <fullName evidence="3">Antirestriction protein ArdC</fullName>
    </submittedName>
</protein>
<evidence type="ECO:0000313" key="3">
    <source>
        <dbReference type="EMBL" id="SFP41395.1"/>
    </source>
</evidence>
<dbReference type="InterPro" id="IPR017113">
    <property type="entry name" value="Antirestriction_ArdC"/>
</dbReference>
<feature type="domain" description="N-terminal" evidence="1">
    <location>
        <begin position="14"/>
        <end position="128"/>
    </location>
</feature>
<dbReference type="PIRSF" id="PIRSF037112">
    <property type="entry name" value="Antirestriction_ArdC"/>
    <property type="match status" value="1"/>
</dbReference>
<keyword evidence="4" id="KW-1185">Reference proteome</keyword>
<proteinExistence type="predicted"/>
<dbReference type="GO" id="GO:0003697">
    <property type="term" value="F:single-stranded DNA binding"/>
    <property type="evidence" value="ECO:0007669"/>
    <property type="project" value="InterPro"/>
</dbReference>
<dbReference type="AlphaFoldDB" id="A0A1I5Q577"/>
<gene>
    <name evidence="3" type="ORF">SAMN04488241_101465</name>
</gene>
<sequence length="305" mass="33379">MRPTRSSAVSVSPAETITNAIIERLEAGVRPWRQPWTGGPVSRPLRVCGTPYRGANVIWLWMAAQARGFISPTWMTYHQSQLLGGQVRKGERGTCAIFYKSYSKEVEDPATGEREDEARRVLKSFTVFNVDQIDGLPARFTPEPIPLPEPTARDHALDAFFGVIPASIRHGGGEAYYLPSADQITMPDPAAFRSRDLYRSTLAHELAHWTGHQSRLARSLGNRFGSDAYAMEELIAELASAMVGAELGLPVDHLDDHASYLASWLKVLKADNRAILTAAAKAEEASAFLLGFARVAHAPDALLAA</sequence>
<feature type="domain" description="Polyvalent protein metallopeptidase" evidence="2">
    <location>
        <begin position="156"/>
        <end position="281"/>
    </location>
</feature>
<dbReference type="STRING" id="634430.SAMN04488241_101465"/>
<accession>A0A1I5Q577</accession>
<reference evidence="3 4" key="1">
    <citation type="submission" date="2016-10" db="EMBL/GenBank/DDBJ databases">
        <authorList>
            <person name="de Groot N.N."/>
        </authorList>
    </citation>
    <scope>NUCLEOTIDE SEQUENCE [LARGE SCALE GENOMIC DNA]</scope>
    <source>
        <strain evidence="3 4">CGMCC 1.9113</strain>
    </source>
</reference>
<dbReference type="Pfam" id="PF18818">
    <property type="entry name" value="MPTase-PolyVal"/>
    <property type="match status" value="1"/>
</dbReference>
<dbReference type="OrthoDB" id="9792687at2"/>
<evidence type="ECO:0000259" key="2">
    <source>
        <dbReference type="Pfam" id="PF18818"/>
    </source>
</evidence>
<evidence type="ECO:0000313" key="4">
    <source>
        <dbReference type="Proteomes" id="UP000199586"/>
    </source>
</evidence>
<dbReference type="RefSeq" id="WP_093330699.1">
    <property type="nucleotide sequence ID" value="NZ_FOXP01000001.1"/>
</dbReference>
<dbReference type="Proteomes" id="UP000199586">
    <property type="component" value="Unassembled WGS sequence"/>
</dbReference>
<dbReference type="Pfam" id="PF08401">
    <property type="entry name" value="ArdcN"/>
    <property type="match status" value="1"/>
</dbReference>
<dbReference type="InterPro" id="IPR041459">
    <property type="entry name" value="MPTase-PolyVal"/>
</dbReference>
<organism evidence="3 4">
    <name type="scientific">Sphingomonas rubra</name>
    <dbReference type="NCBI Taxonomy" id="634430"/>
    <lineage>
        <taxon>Bacteria</taxon>
        <taxon>Pseudomonadati</taxon>
        <taxon>Pseudomonadota</taxon>
        <taxon>Alphaproteobacteria</taxon>
        <taxon>Sphingomonadales</taxon>
        <taxon>Sphingomonadaceae</taxon>
        <taxon>Sphingomonas</taxon>
    </lineage>
</organism>